<feature type="repeat" description="ANK" evidence="3">
    <location>
        <begin position="239"/>
        <end position="274"/>
    </location>
</feature>
<keyword evidence="2 3" id="KW-0040">ANK repeat</keyword>
<evidence type="ECO:0000256" key="1">
    <source>
        <dbReference type="ARBA" id="ARBA00022737"/>
    </source>
</evidence>
<sequence>MNGHVEIVDLPLNEGVDPDPCRDDESLLLSAVKNGHDAVVKLLLERGSSTDVTTRRPIIPGSIDIATASFHLAATRKGSKPMMEMLLKAGADIHDRDTKGNTCLLIAASQASAGEVEFLIANGADVNAQNDTEETCIYKAMGSKVFGYEITKTLLENGARIDARNRHGETCLHFLGHQRGFITLADVWLELLAIYGADLNIRDNNGNTPLHHIAGRGEFETLMSYTNVPGVDINARDCKGWTPLHAAAASIWFDGDKKAAILVEKGADVNYRNNEGRTPLDEAYIINNREVARYREKNGGAQR</sequence>
<feature type="repeat" description="ANK" evidence="3">
    <location>
        <begin position="65"/>
        <end position="98"/>
    </location>
</feature>
<evidence type="ECO:0000256" key="2">
    <source>
        <dbReference type="ARBA" id="ARBA00023043"/>
    </source>
</evidence>
<dbReference type="OrthoDB" id="341259at2759"/>
<dbReference type="PROSITE" id="PS50088">
    <property type="entry name" value="ANK_REPEAT"/>
    <property type="match status" value="5"/>
</dbReference>
<evidence type="ECO:0008006" key="6">
    <source>
        <dbReference type="Google" id="ProtNLM"/>
    </source>
</evidence>
<reference evidence="4" key="1">
    <citation type="journal article" date="2017" name="Mycologia">
        <title>Fusarium algeriense, sp. nov., a novel toxigenic crown rot pathogen of durum wheat from Algeria is nested in the Fusarium burgessii species complex.</title>
        <authorList>
            <person name="Laraba I."/>
            <person name="Keddad A."/>
            <person name="Boureghda H."/>
            <person name="Abdallah N."/>
            <person name="Vaughan M.M."/>
            <person name="Proctor R.H."/>
            <person name="Busman M."/>
            <person name="O'Donnell K."/>
        </authorList>
    </citation>
    <scope>NUCLEOTIDE SEQUENCE</scope>
    <source>
        <strain evidence="4">NRRL 25174</strain>
    </source>
</reference>
<keyword evidence="1" id="KW-0677">Repeat</keyword>
<dbReference type="Gene3D" id="1.25.40.20">
    <property type="entry name" value="Ankyrin repeat-containing domain"/>
    <property type="match status" value="3"/>
</dbReference>
<dbReference type="Pfam" id="PF12796">
    <property type="entry name" value="Ank_2"/>
    <property type="match status" value="2"/>
</dbReference>
<feature type="repeat" description="ANK" evidence="3">
    <location>
        <begin position="23"/>
        <end position="55"/>
    </location>
</feature>
<dbReference type="PANTHER" id="PTHR24173:SF74">
    <property type="entry name" value="ANKYRIN REPEAT DOMAIN-CONTAINING PROTEIN 16"/>
    <property type="match status" value="1"/>
</dbReference>
<organism evidence="4 5">
    <name type="scientific">Fusarium beomiforme</name>
    <dbReference type="NCBI Taxonomy" id="44412"/>
    <lineage>
        <taxon>Eukaryota</taxon>
        <taxon>Fungi</taxon>
        <taxon>Dikarya</taxon>
        <taxon>Ascomycota</taxon>
        <taxon>Pezizomycotina</taxon>
        <taxon>Sordariomycetes</taxon>
        <taxon>Hypocreomycetidae</taxon>
        <taxon>Hypocreales</taxon>
        <taxon>Nectriaceae</taxon>
        <taxon>Fusarium</taxon>
        <taxon>Fusarium burgessii species complex</taxon>
    </lineage>
</organism>
<reference evidence="4" key="2">
    <citation type="submission" date="2020-02" db="EMBL/GenBank/DDBJ databases">
        <title>Identification and distribution of gene clusters putatively required for synthesis of sphingolipid metabolism inhibitors in phylogenetically diverse species of the filamentous fungus Fusarium.</title>
        <authorList>
            <person name="Kim H.-S."/>
            <person name="Busman M."/>
            <person name="Brown D.W."/>
            <person name="Divon H."/>
            <person name="Uhlig S."/>
            <person name="Proctor R.H."/>
        </authorList>
    </citation>
    <scope>NUCLEOTIDE SEQUENCE</scope>
    <source>
        <strain evidence="4">NRRL 25174</strain>
    </source>
</reference>
<dbReference type="SMART" id="SM00248">
    <property type="entry name" value="ANK"/>
    <property type="match status" value="6"/>
</dbReference>
<dbReference type="Proteomes" id="UP000730481">
    <property type="component" value="Unassembled WGS sequence"/>
</dbReference>
<feature type="repeat" description="ANK" evidence="3">
    <location>
        <begin position="205"/>
        <end position="238"/>
    </location>
</feature>
<dbReference type="PROSITE" id="PS50297">
    <property type="entry name" value="ANK_REP_REGION"/>
    <property type="match status" value="4"/>
</dbReference>
<evidence type="ECO:0000313" key="4">
    <source>
        <dbReference type="EMBL" id="KAF4333741.1"/>
    </source>
</evidence>
<name>A0A9P5A7Q7_9HYPO</name>
<dbReference type="PANTHER" id="PTHR24173">
    <property type="entry name" value="ANKYRIN REPEAT CONTAINING"/>
    <property type="match status" value="1"/>
</dbReference>
<protein>
    <recommendedName>
        <fullName evidence="6">Ankyrin</fullName>
    </recommendedName>
</protein>
<dbReference type="InterPro" id="IPR036770">
    <property type="entry name" value="Ankyrin_rpt-contain_sf"/>
</dbReference>
<dbReference type="InterPro" id="IPR002110">
    <property type="entry name" value="Ankyrin_rpt"/>
</dbReference>
<proteinExistence type="predicted"/>
<evidence type="ECO:0000313" key="5">
    <source>
        <dbReference type="Proteomes" id="UP000730481"/>
    </source>
</evidence>
<comment type="caution">
    <text evidence="4">The sequence shown here is derived from an EMBL/GenBank/DDBJ whole genome shotgun (WGS) entry which is preliminary data.</text>
</comment>
<dbReference type="AlphaFoldDB" id="A0A9P5A7Q7"/>
<keyword evidence="5" id="KW-1185">Reference proteome</keyword>
<dbReference type="EMBL" id="PVQB02000786">
    <property type="protein sequence ID" value="KAF4333741.1"/>
    <property type="molecule type" value="Genomic_DNA"/>
</dbReference>
<dbReference type="Pfam" id="PF00023">
    <property type="entry name" value="Ank"/>
    <property type="match status" value="1"/>
</dbReference>
<dbReference type="SUPFAM" id="SSF48403">
    <property type="entry name" value="Ankyrin repeat"/>
    <property type="match status" value="1"/>
</dbReference>
<evidence type="ECO:0000256" key="3">
    <source>
        <dbReference type="PROSITE-ProRule" id="PRU00023"/>
    </source>
</evidence>
<feature type="repeat" description="ANK" evidence="3">
    <location>
        <begin position="99"/>
        <end position="131"/>
    </location>
</feature>
<gene>
    <name evidence="4" type="ORF">FBEOM_12447</name>
</gene>
<accession>A0A9P5A7Q7</accession>